<reference evidence="4" key="1">
    <citation type="journal article" date="2019" name="Int. J. Syst. Evol. Microbiol.">
        <title>The Global Catalogue of Microorganisms (GCM) 10K type strain sequencing project: providing services to taxonomists for standard genome sequencing and annotation.</title>
        <authorList>
            <consortium name="The Broad Institute Genomics Platform"/>
            <consortium name="The Broad Institute Genome Sequencing Center for Infectious Disease"/>
            <person name="Wu L."/>
            <person name="Ma J."/>
        </authorList>
    </citation>
    <scope>NUCLEOTIDE SEQUENCE [LARGE SCALE GENOMIC DNA]</scope>
    <source>
        <strain evidence="4">WLHS5</strain>
    </source>
</reference>
<dbReference type="Pfam" id="PF13845">
    <property type="entry name" value="Septum_form"/>
    <property type="match status" value="1"/>
</dbReference>
<dbReference type="InterPro" id="IPR026004">
    <property type="entry name" value="Septum_form"/>
</dbReference>
<feature type="domain" description="Septum formation-related" evidence="2">
    <location>
        <begin position="65"/>
        <end position="283"/>
    </location>
</feature>
<keyword evidence="4" id="KW-1185">Reference proteome</keyword>
<accession>A0ABW2LMR4</accession>
<organism evidence="3 4">
    <name type="scientific">Saccharopolyspora griseoalba</name>
    <dbReference type="NCBI Taxonomy" id="1431848"/>
    <lineage>
        <taxon>Bacteria</taxon>
        <taxon>Bacillati</taxon>
        <taxon>Actinomycetota</taxon>
        <taxon>Actinomycetes</taxon>
        <taxon>Pseudonocardiales</taxon>
        <taxon>Pseudonocardiaceae</taxon>
        <taxon>Saccharopolyspora</taxon>
    </lineage>
</organism>
<gene>
    <name evidence="3" type="ORF">ACFQRI_13590</name>
</gene>
<protein>
    <submittedName>
        <fullName evidence="3">Septum formation family protein</fullName>
    </submittedName>
</protein>
<dbReference type="RefSeq" id="WP_380668318.1">
    <property type="nucleotide sequence ID" value="NZ_JBHTCJ010000006.1"/>
</dbReference>
<sequence>MPSNRSTQRKQNTSRIVLIAAAVGALVFLGASVLLNWPTGGSGSVGGSGKFGSAPAPDVAFEAKAGECLTWAEPDASDIRKVTCAEPHLFEVTGPFDLKAEFPPQAPYPNAEQWQELKQQRCIEVTDQYLQGEFDPNGRFSIGAFTPSRENWQDGDRTLHCGLQEPGPSGKLYPIKGEAREMDQSNVYPAGRCLGISGTRIWDPVACSKQHSVEITAVVNLAEQFQEGYPSEEDQDGFLATKCAELTAGYAGGPAVAKDKGLIVFWDTMPEESWNVGSRQVNCKLGVPLPDGSGLAPVTGSVKGEVKVGERPAAEHSTPTQPGAPATRPR</sequence>
<name>A0ABW2LMR4_9PSEU</name>
<evidence type="ECO:0000313" key="4">
    <source>
        <dbReference type="Proteomes" id="UP001596504"/>
    </source>
</evidence>
<dbReference type="Proteomes" id="UP001596504">
    <property type="component" value="Unassembled WGS sequence"/>
</dbReference>
<comment type="caution">
    <text evidence="3">The sequence shown here is derived from an EMBL/GenBank/DDBJ whole genome shotgun (WGS) entry which is preliminary data.</text>
</comment>
<evidence type="ECO:0000313" key="3">
    <source>
        <dbReference type="EMBL" id="MFC7342435.1"/>
    </source>
</evidence>
<dbReference type="EMBL" id="JBHTCJ010000006">
    <property type="protein sequence ID" value="MFC7342435.1"/>
    <property type="molecule type" value="Genomic_DNA"/>
</dbReference>
<proteinExistence type="predicted"/>
<evidence type="ECO:0000259" key="2">
    <source>
        <dbReference type="Pfam" id="PF13845"/>
    </source>
</evidence>
<evidence type="ECO:0000256" key="1">
    <source>
        <dbReference type="SAM" id="MobiDB-lite"/>
    </source>
</evidence>
<feature type="region of interest" description="Disordered" evidence="1">
    <location>
        <begin position="308"/>
        <end position="330"/>
    </location>
</feature>